<keyword evidence="2" id="KW-0966">Cell projection</keyword>
<name>A0A0N0XJN0_9NEIS</name>
<comment type="caution">
    <text evidence="2">The sequence shown here is derived from an EMBL/GenBank/DDBJ whole genome shotgun (WGS) entry which is preliminary data.</text>
</comment>
<evidence type="ECO:0000259" key="1">
    <source>
        <dbReference type="Pfam" id="PF07238"/>
    </source>
</evidence>
<keyword evidence="3" id="KW-1185">Reference proteome</keyword>
<keyword evidence="2" id="KW-0282">Flagellum</keyword>
<evidence type="ECO:0000313" key="3">
    <source>
        <dbReference type="Proteomes" id="UP000037939"/>
    </source>
</evidence>
<sequence length="131" mass="14313">MIPTATEVPLDEAGQRDALRVEIDPSQAICCYWPSPGGSSTSLPLLNLSVAGVALNADAELPATTDMLSNCRITLPSAGDIVVDLQVCQLTPLPQGDWRVGCRFVDLAPQTERLIQTWIFREQRQRLGRQP</sequence>
<dbReference type="Pfam" id="PF07238">
    <property type="entry name" value="PilZ"/>
    <property type="match status" value="1"/>
</dbReference>
<proteinExistence type="predicted"/>
<gene>
    <name evidence="2" type="primary">ycgR_1</name>
    <name evidence="2" type="ORF">WG78_04810</name>
</gene>
<dbReference type="EMBL" id="LAQT01000003">
    <property type="protein sequence ID" value="KPC53941.1"/>
    <property type="molecule type" value="Genomic_DNA"/>
</dbReference>
<dbReference type="RefSeq" id="WP_053936664.1">
    <property type="nucleotide sequence ID" value="NZ_LAQT01000003.1"/>
</dbReference>
<dbReference type="Proteomes" id="UP000037939">
    <property type="component" value="Unassembled WGS sequence"/>
</dbReference>
<dbReference type="STRING" id="857265.WG78_04810"/>
<keyword evidence="2" id="KW-0969">Cilium</keyword>
<dbReference type="GO" id="GO:0035438">
    <property type="term" value="F:cyclic-di-GMP binding"/>
    <property type="evidence" value="ECO:0007669"/>
    <property type="project" value="InterPro"/>
</dbReference>
<dbReference type="InterPro" id="IPR009875">
    <property type="entry name" value="PilZ_domain"/>
</dbReference>
<reference evidence="2 3" key="1">
    <citation type="submission" date="2015-07" db="EMBL/GenBank/DDBJ databases">
        <title>Draft genome sequence of the Amantichitinum ursilacus IGB-41, a new chitin-degrading bacterium.</title>
        <authorList>
            <person name="Kirstahler P."/>
            <person name="Guenther M."/>
            <person name="Grumaz C."/>
            <person name="Rupp S."/>
            <person name="Zibek S."/>
            <person name="Sohn K."/>
        </authorList>
    </citation>
    <scope>NUCLEOTIDE SEQUENCE [LARGE SCALE GENOMIC DNA]</scope>
    <source>
        <strain evidence="2 3">IGB-41</strain>
    </source>
</reference>
<accession>A0A0N0XJN0</accession>
<dbReference type="OrthoDB" id="5572581at2"/>
<organism evidence="2 3">
    <name type="scientific">Amantichitinum ursilacus</name>
    <dbReference type="NCBI Taxonomy" id="857265"/>
    <lineage>
        <taxon>Bacteria</taxon>
        <taxon>Pseudomonadati</taxon>
        <taxon>Pseudomonadota</taxon>
        <taxon>Betaproteobacteria</taxon>
        <taxon>Neisseriales</taxon>
        <taxon>Chitinibacteraceae</taxon>
        <taxon>Amantichitinum</taxon>
    </lineage>
</organism>
<dbReference type="Gene3D" id="2.40.10.220">
    <property type="entry name" value="predicted glycosyltransferase like domains"/>
    <property type="match status" value="1"/>
</dbReference>
<dbReference type="SUPFAM" id="SSF141371">
    <property type="entry name" value="PilZ domain-like"/>
    <property type="match status" value="1"/>
</dbReference>
<evidence type="ECO:0000313" key="2">
    <source>
        <dbReference type="EMBL" id="KPC53941.1"/>
    </source>
</evidence>
<dbReference type="AlphaFoldDB" id="A0A0N0XJN0"/>
<protein>
    <submittedName>
        <fullName evidence="2">Flagellar brake protein YcgR</fullName>
    </submittedName>
</protein>
<feature type="domain" description="PilZ" evidence="1">
    <location>
        <begin position="37"/>
        <end position="121"/>
    </location>
</feature>